<feature type="transmembrane region" description="Helical" evidence="2">
    <location>
        <begin position="219"/>
        <end position="245"/>
    </location>
</feature>
<name>A0A2C6LDR3_9APIC</name>
<feature type="compositionally biased region" description="Low complexity" evidence="1">
    <location>
        <begin position="7"/>
        <end position="20"/>
    </location>
</feature>
<keyword evidence="2" id="KW-1133">Transmembrane helix</keyword>
<dbReference type="Proteomes" id="UP000221165">
    <property type="component" value="Unassembled WGS sequence"/>
</dbReference>
<feature type="compositionally biased region" description="Low complexity" evidence="1">
    <location>
        <begin position="67"/>
        <end position="77"/>
    </location>
</feature>
<evidence type="ECO:0000256" key="2">
    <source>
        <dbReference type="SAM" id="Phobius"/>
    </source>
</evidence>
<keyword evidence="2 3" id="KW-0812">Transmembrane</keyword>
<dbReference type="GeneID" id="94423945"/>
<dbReference type="RefSeq" id="XP_067927285.1">
    <property type="nucleotide sequence ID" value="XM_068060734.1"/>
</dbReference>
<organism evidence="3 4">
    <name type="scientific">Cystoisospora suis</name>
    <dbReference type="NCBI Taxonomy" id="483139"/>
    <lineage>
        <taxon>Eukaryota</taxon>
        <taxon>Sar</taxon>
        <taxon>Alveolata</taxon>
        <taxon>Apicomplexa</taxon>
        <taxon>Conoidasida</taxon>
        <taxon>Coccidia</taxon>
        <taxon>Eucoccidiorida</taxon>
        <taxon>Eimeriorina</taxon>
        <taxon>Sarcocystidae</taxon>
        <taxon>Cystoisospora</taxon>
    </lineage>
</organism>
<feature type="region of interest" description="Disordered" evidence="1">
    <location>
        <begin position="394"/>
        <end position="423"/>
    </location>
</feature>
<sequence>MGGENQAVSAAAAHPETSAADPSAAYQLGGASPSTLTSPGARDAAASSATVEGTGTEVPSPGPPPGSVQVVNSNVSSAAHIVAPGGEASGRSISALSPEGAPGLTDAGHGGDSSKPGEAPASKETSVADPVASDRQKNWGTAGTAEQEAKLSTGTLPLKPDLDDGKSTPAGTTSSGAVSRTTEGQPGGAGANSEEANSREEPPETQGHVCFDRCDCVPVIAGGVAAFLVCFAMVSLAALLMSTVFSKGFFSPVFFRGGGYAILLASALGLTAGGLLGGLVRPCWPRILYCGGGLMAFAAAFVFLGKRGAAVGAVGGLVTGGSIGALIVPAPLSVALGCVVGFLLGLVFGFAPIFRELKMNSRYIRYGLENSQQSREGSMGSSTLRTDSFYTAAGRRSPSRMFSSPTRPATLRSNGSLSYEIDNDKRRADSLPFPIS</sequence>
<keyword evidence="2" id="KW-0472">Membrane</keyword>
<feature type="transmembrane region" description="Helical" evidence="2">
    <location>
        <begin position="309"/>
        <end position="328"/>
    </location>
</feature>
<keyword evidence="4" id="KW-1185">Reference proteome</keyword>
<proteinExistence type="predicted"/>
<feature type="compositionally biased region" description="Polar residues" evidence="1">
    <location>
        <begin position="400"/>
        <end position="417"/>
    </location>
</feature>
<protein>
    <submittedName>
        <fullName evidence="3">Transmembrane domain protein</fullName>
    </submittedName>
</protein>
<feature type="region of interest" description="Disordered" evidence="1">
    <location>
        <begin position="1"/>
        <end position="206"/>
    </location>
</feature>
<comment type="caution">
    <text evidence="3">The sequence shown here is derived from an EMBL/GenBank/DDBJ whole genome shotgun (WGS) entry which is preliminary data.</text>
</comment>
<reference evidence="3 4" key="1">
    <citation type="journal article" date="2017" name="Int. J. Parasitol.">
        <title>The genome of the protozoan parasite Cystoisospora suis and a reverse vaccinology approach to identify vaccine candidates.</title>
        <authorList>
            <person name="Palmieri N."/>
            <person name="Shrestha A."/>
            <person name="Ruttkowski B."/>
            <person name="Beck T."/>
            <person name="Vogl C."/>
            <person name="Tomley F."/>
            <person name="Blake D.P."/>
            <person name="Joachim A."/>
        </authorList>
    </citation>
    <scope>NUCLEOTIDE SEQUENCE [LARGE SCALE GENOMIC DNA]</scope>
    <source>
        <strain evidence="3 4">Wien I</strain>
    </source>
</reference>
<evidence type="ECO:0000256" key="1">
    <source>
        <dbReference type="SAM" id="MobiDB-lite"/>
    </source>
</evidence>
<feature type="compositionally biased region" description="Polar residues" evidence="1">
    <location>
        <begin position="169"/>
        <end position="184"/>
    </location>
</feature>
<feature type="transmembrane region" description="Helical" evidence="2">
    <location>
        <begin position="334"/>
        <end position="354"/>
    </location>
</feature>
<accession>A0A2C6LDR3</accession>
<dbReference type="VEuPathDB" id="ToxoDB:CSUI_000500"/>
<dbReference type="OrthoDB" id="333925at2759"/>
<gene>
    <name evidence="3" type="ORF">CSUI_000500</name>
</gene>
<dbReference type="EMBL" id="MIGC01000187">
    <property type="protein sequence ID" value="PHJ25639.1"/>
    <property type="molecule type" value="Genomic_DNA"/>
</dbReference>
<evidence type="ECO:0000313" key="3">
    <source>
        <dbReference type="EMBL" id="PHJ25639.1"/>
    </source>
</evidence>
<evidence type="ECO:0000313" key="4">
    <source>
        <dbReference type="Proteomes" id="UP000221165"/>
    </source>
</evidence>
<feature type="transmembrane region" description="Helical" evidence="2">
    <location>
        <begin position="257"/>
        <end position="280"/>
    </location>
</feature>
<dbReference type="AlphaFoldDB" id="A0A2C6LDR3"/>
<feature type="transmembrane region" description="Helical" evidence="2">
    <location>
        <begin position="286"/>
        <end position="304"/>
    </location>
</feature>